<dbReference type="EMBL" id="ACEC01000021">
    <property type="protein sequence ID" value="EEG31804.1"/>
    <property type="molecule type" value="Genomic_DNA"/>
</dbReference>
<keyword evidence="2" id="KW-1185">Reference proteome</keyword>
<dbReference type="Proteomes" id="UP000003340">
    <property type="component" value="Unassembled WGS sequence"/>
</dbReference>
<evidence type="ECO:0000313" key="2">
    <source>
        <dbReference type="Proteomes" id="UP000003340"/>
    </source>
</evidence>
<proteinExistence type="predicted"/>
<dbReference type="eggNOG" id="ENOG50323GR">
    <property type="taxonomic scope" value="Bacteria"/>
</dbReference>
<gene>
    <name evidence="1" type="ORF">CLOSTMETH_00538</name>
</gene>
<protein>
    <submittedName>
        <fullName evidence="1">Uncharacterized protein</fullName>
    </submittedName>
</protein>
<reference evidence="1 2" key="1">
    <citation type="submission" date="2009-01" db="EMBL/GenBank/DDBJ databases">
        <authorList>
            <person name="Fulton L."/>
            <person name="Clifton S."/>
            <person name="Fulton B."/>
            <person name="Xu J."/>
            <person name="Minx P."/>
            <person name="Pepin K.H."/>
            <person name="Johnson M."/>
            <person name="Bhonagiri V."/>
            <person name="Nash W.E."/>
            <person name="Mardis E.R."/>
            <person name="Wilson R.K."/>
        </authorList>
    </citation>
    <scope>NUCLEOTIDE SEQUENCE [LARGE SCALE GENOMIC DNA]</scope>
    <source>
        <strain evidence="1 2">DSM 5476</strain>
    </source>
</reference>
<comment type="caution">
    <text evidence="1">The sequence shown here is derived from an EMBL/GenBank/DDBJ whole genome shotgun (WGS) entry which is preliminary data.</text>
</comment>
<evidence type="ECO:0000313" key="1">
    <source>
        <dbReference type="EMBL" id="EEG31804.1"/>
    </source>
</evidence>
<name>C0E9N9_9FIRM</name>
<reference evidence="1 2" key="2">
    <citation type="submission" date="2009-02" db="EMBL/GenBank/DDBJ databases">
        <title>Draft genome sequence of Clostridium methylpentosum (DSM 5476).</title>
        <authorList>
            <person name="Sudarsanam P."/>
            <person name="Ley R."/>
            <person name="Guruge J."/>
            <person name="Turnbaugh P.J."/>
            <person name="Mahowald M."/>
            <person name="Liep D."/>
            <person name="Gordon J."/>
        </authorList>
    </citation>
    <scope>NUCLEOTIDE SEQUENCE [LARGE SCALE GENOMIC DNA]</scope>
    <source>
        <strain evidence="1 2">DSM 5476</strain>
    </source>
</reference>
<dbReference type="AlphaFoldDB" id="C0E9N9"/>
<sequence>MFRIDVQNLSWVQGGLACEDYCAHGHVTAWIGQEVFADDCTVSSTALYLLKSLTEDHIIYEGQQMLPCCGHTMIARENGRLDTVDISGCDNGIDWSVLHEDDTVRLITCTGCETVLPLQEYKKTVFAFADKIEAFYQRSTKKAPLSDEFEQKGYTAFWNEWHRRRRG</sequence>
<dbReference type="PROSITE" id="PS51257">
    <property type="entry name" value="PROKAR_LIPOPROTEIN"/>
    <property type="match status" value="1"/>
</dbReference>
<dbReference type="HOGENOM" id="CLU_104655_0_0_9"/>
<accession>C0E9N9</accession>
<organism evidence="1 2">
    <name type="scientific">[Clostridium] methylpentosum DSM 5476</name>
    <dbReference type="NCBI Taxonomy" id="537013"/>
    <lineage>
        <taxon>Bacteria</taxon>
        <taxon>Bacillati</taxon>
        <taxon>Bacillota</taxon>
        <taxon>Clostridia</taxon>
        <taxon>Eubacteriales</taxon>
        <taxon>Oscillospiraceae</taxon>
        <taxon>Oscillospiraceae incertae sedis</taxon>
    </lineage>
</organism>